<dbReference type="KEGG" id="dre:406486"/>
<evidence type="ECO:0000313" key="24">
    <source>
        <dbReference type="RefSeq" id="NP_998370.1"/>
    </source>
</evidence>
<feature type="region of interest" description="Disordered" evidence="15">
    <location>
        <begin position="237"/>
        <end position="265"/>
    </location>
</feature>
<name>Q6P032_DANRE</name>
<keyword evidence="23" id="KW-1185">Reference proteome</keyword>
<dbReference type="InterPro" id="IPR028927">
    <property type="entry name" value="Man-6-P_rcpt"/>
</dbReference>
<reference evidence="24" key="3">
    <citation type="journal article" date="2006" name="Dev. Genes Evol.">
        <title>Mannose 6-phosphate receptors in an ancient vertebrate, zebrafish.</title>
        <authorList>
            <person name="Nolan C.M."/>
            <person name="McCarthy K."/>
            <person name="Eivers E."/>
            <person name="Jirtle R.L."/>
            <person name="Byrnes L."/>
        </authorList>
    </citation>
    <scope>NUCLEOTIDE SEQUENCE</scope>
</reference>
<dbReference type="GeneID" id="406486"/>
<dbReference type="GO" id="GO:0005802">
    <property type="term" value="C:trans-Golgi network"/>
    <property type="evidence" value="ECO:0000314"/>
    <property type="project" value="ZFIN"/>
</dbReference>
<evidence type="ECO:0000313" key="23">
    <source>
        <dbReference type="Proteomes" id="UP000000437"/>
    </source>
</evidence>
<feature type="transmembrane region" description="Helical" evidence="16">
    <location>
        <begin position="175"/>
        <end position="197"/>
    </location>
</feature>
<dbReference type="AlphaFoldDB" id="Q6P032"/>
<feature type="signal peptide" evidence="17">
    <location>
        <begin position="1"/>
        <end position="20"/>
    </location>
</feature>
<evidence type="ECO:0000256" key="11">
    <source>
        <dbReference type="ARBA" id="ARBA00023228"/>
    </source>
</evidence>
<keyword evidence="9 19" id="KW-0675">Receptor</keyword>
<accession>F6P231</accession>
<reference evidence="21 23" key="5">
    <citation type="journal article" date="2013" name="Nature">
        <title>The zebrafish reference genome sequence and its relationship to the human genome.</title>
        <authorList>
            <consortium name="Genome Reference Consortium Zebrafish"/>
            <person name="Howe K."/>
            <person name="Clark M.D."/>
            <person name="Torroja C.F."/>
            <person name="Torrance J."/>
            <person name="Berthelot C."/>
            <person name="Muffato M."/>
            <person name="Collins J.E."/>
            <person name="Humphray S."/>
            <person name="McLaren K."/>
            <person name="Matthews L."/>
            <person name="McLaren S."/>
            <person name="Sealy I."/>
            <person name="Caccamo M."/>
            <person name="Churcher C."/>
            <person name="Scott C."/>
            <person name="Barrett J.C."/>
            <person name="Koch R."/>
            <person name="Rauch G.J."/>
            <person name="White S."/>
            <person name="Chow W."/>
            <person name="Kilian B."/>
            <person name="Quintais L.T."/>
            <person name="Guerra-Assuncao J.A."/>
            <person name="Zhou Y."/>
            <person name="Gu Y."/>
            <person name="Yen J."/>
            <person name="Vogel J.H."/>
            <person name="Eyre T."/>
            <person name="Redmond S."/>
            <person name="Banerjee R."/>
            <person name="Chi J."/>
            <person name="Fu B."/>
            <person name="Langley E."/>
            <person name="Maguire S.F."/>
            <person name="Laird G.K."/>
            <person name="Lloyd D."/>
            <person name="Kenyon E."/>
            <person name="Donaldson S."/>
            <person name="Sehra H."/>
            <person name="Almeida-King J."/>
            <person name="Loveland J."/>
            <person name="Trevanion S."/>
            <person name="Jones M."/>
            <person name="Quail M."/>
            <person name="Willey D."/>
            <person name="Hunt A."/>
            <person name="Burton J."/>
            <person name="Sims S."/>
            <person name="McLay K."/>
            <person name="Plumb B."/>
            <person name="Davis J."/>
            <person name="Clee C."/>
            <person name="Oliver K."/>
            <person name="Clark R."/>
            <person name="Riddle C."/>
            <person name="Elliot D."/>
            <person name="Eliott D."/>
            <person name="Threadgold G."/>
            <person name="Harden G."/>
            <person name="Ware D."/>
            <person name="Begum S."/>
            <person name="Mortimore B."/>
            <person name="Mortimer B."/>
            <person name="Kerry G."/>
            <person name="Heath P."/>
            <person name="Phillimore B."/>
            <person name="Tracey A."/>
            <person name="Corby N."/>
            <person name="Dunn M."/>
            <person name="Johnson C."/>
            <person name="Wood J."/>
            <person name="Clark S."/>
            <person name="Pelan S."/>
            <person name="Griffiths G."/>
            <person name="Smith M."/>
            <person name="Glithero R."/>
            <person name="Howden P."/>
            <person name="Barker N."/>
            <person name="Lloyd C."/>
            <person name="Stevens C."/>
            <person name="Harley J."/>
            <person name="Holt K."/>
            <person name="Panagiotidis G."/>
            <person name="Lovell J."/>
            <person name="Beasley H."/>
            <person name="Henderson C."/>
            <person name="Gordon D."/>
            <person name="Auger K."/>
            <person name="Wright D."/>
            <person name="Collins J."/>
            <person name="Raisen C."/>
            <person name="Dyer L."/>
            <person name="Leung K."/>
            <person name="Robertson L."/>
            <person name="Ambridge K."/>
            <person name="Leongamornlert D."/>
            <person name="McGuire S."/>
            <person name="Gilderthorp R."/>
            <person name="Griffiths C."/>
            <person name="Manthravadi D."/>
            <person name="Nichol S."/>
            <person name="Barker G."/>
            <person name="Whitehead S."/>
            <person name="Kay M."/>
            <person name="Brown J."/>
            <person name="Murnane C."/>
            <person name="Gray E."/>
            <person name="Humphries M."/>
            <person name="Sycamore N."/>
            <person name="Barker D."/>
            <person name="Saunders D."/>
            <person name="Wallis J."/>
            <person name="Babbage A."/>
            <person name="Hammond S."/>
            <person name="Mashreghi-Mohammadi M."/>
            <person name="Barr L."/>
            <person name="Martin S."/>
            <person name="Wray P."/>
            <person name="Ellington A."/>
            <person name="Matthews N."/>
            <person name="Ellwood M."/>
            <person name="Woodmansey R."/>
            <person name="Clark G."/>
            <person name="Cooper J."/>
            <person name="Cooper J."/>
            <person name="Tromans A."/>
            <person name="Grafham D."/>
            <person name="Skuce C."/>
            <person name="Pandian R."/>
            <person name="Andrews R."/>
            <person name="Harrison E."/>
            <person name="Kimberley A."/>
            <person name="Garnett J."/>
            <person name="Fosker N."/>
            <person name="Hall R."/>
            <person name="Garner P."/>
            <person name="Kelly D."/>
            <person name="Bird C."/>
            <person name="Palmer S."/>
            <person name="Gehring I."/>
            <person name="Berger A."/>
            <person name="Dooley C.M."/>
            <person name="Ersan-Urun Z."/>
            <person name="Eser C."/>
            <person name="Geiger H."/>
            <person name="Geisler M."/>
            <person name="Karotki L."/>
            <person name="Kirn A."/>
            <person name="Konantz J."/>
            <person name="Konantz M."/>
            <person name="Oberlander M."/>
            <person name="Rudolph-Geiger S."/>
            <person name="Teucke M."/>
            <person name="Lanz C."/>
            <person name="Raddatz G."/>
            <person name="Osoegawa K."/>
            <person name="Zhu B."/>
            <person name="Rapp A."/>
            <person name="Widaa S."/>
            <person name="Langford C."/>
            <person name="Yang F."/>
            <person name="Schuster S.C."/>
            <person name="Carter N.P."/>
            <person name="Harrow J."/>
            <person name="Ning Z."/>
            <person name="Herrero J."/>
            <person name="Searle S.M."/>
            <person name="Enright A."/>
            <person name="Geisler R."/>
            <person name="Plasterk R.H."/>
            <person name="Lee C."/>
            <person name="Westerfield M."/>
            <person name="de Jong P.J."/>
            <person name="Zon L.I."/>
            <person name="Postlethwait J.H."/>
            <person name="Nusslein-Volhard C."/>
            <person name="Hubbard T.J."/>
            <person name="Roest Crollius H."/>
            <person name="Rogers J."/>
            <person name="Stemple D.L."/>
        </authorList>
    </citation>
    <scope>NUCLEOTIDE SEQUENCE [LARGE SCALE GENOMIC DNA]</scope>
    <source>
        <strain evidence="21">Tuebingen</strain>
    </source>
</reference>
<keyword evidence="11" id="KW-0458">Lysosome</keyword>
<gene>
    <name evidence="19 21 24 25" type="primary">m6pr</name>
    <name evidence="24" type="synonym">MPR46</name>
    <name evidence="24" type="synonym">wu:fj81h11</name>
    <name evidence="24" type="synonym">zgc:77757</name>
</gene>
<dbReference type="GO" id="GO:0005765">
    <property type="term" value="C:lysosomal membrane"/>
    <property type="evidence" value="ECO:0007669"/>
    <property type="project" value="UniProtKB-SubCell"/>
</dbReference>
<dbReference type="EMBL" id="BC065858">
    <property type="protein sequence ID" value="AAH65858.1"/>
    <property type="molecule type" value="mRNA"/>
</dbReference>
<dbReference type="RefSeq" id="NP_998370.1">
    <property type="nucleotide sequence ID" value="NM_213205.1"/>
</dbReference>
<dbReference type="PROSITE" id="PS51914">
    <property type="entry name" value="MRH"/>
    <property type="match status" value="1"/>
</dbReference>
<dbReference type="Ensembl" id="ENSDART00000178425.2">
    <property type="protein sequence ID" value="ENSDARP00000144386.1"/>
    <property type="gene ID" value="ENSDARG00000018432.10"/>
</dbReference>
<dbReference type="HOGENOM" id="CLU_058440_0_0_1"/>
<dbReference type="EMBL" id="FP015958">
    <property type="status" value="NOT_ANNOTATED_CDS"/>
    <property type="molecule type" value="Genomic_DNA"/>
</dbReference>
<evidence type="ECO:0000313" key="20">
    <source>
        <dbReference type="EMBL" id="AAY89415.1"/>
    </source>
</evidence>
<keyword evidence="7 16" id="KW-0472">Membrane</keyword>
<evidence type="ECO:0000259" key="18">
    <source>
        <dbReference type="PROSITE" id="PS51914"/>
    </source>
</evidence>
<evidence type="ECO:0000256" key="10">
    <source>
        <dbReference type="ARBA" id="ARBA00023180"/>
    </source>
</evidence>
<evidence type="ECO:0000256" key="1">
    <source>
        <dbReference type="ARBA" id="ARBA00004363"/>
    </source>
</evidence>
<evidence type="ECO:0000313" key="19">
    <source>
        <dbReference type="EMBL" id="AAH65858.1"/>
    </source>
</evidence>
<organism evidence="20">
    <name type="scientific">Danio rerio</name>
    <name type="common">Zebrafish</name>
    <name type="synonym">Brachydanio rerio</name>
    <dbReference type="NCBI Taxonomy" id="7955"/>
    <lineage>
        <taxon>Eukaryota</taxon>
        <taxon>Metazoa</taxon>
        <taxon>Chordata</taxon>
        <taxon>Craniata</taxon>
        <taxon>Vertebrata</taxon>
        <taxon>Euteleostomi</taxon>
        <taxon>Actinopterygii</taxon>
        <taxon>Neopterygii</taxon>
        <taxon>Teleostei</taxon>
        <taxon>Ostariophysi</taxon>
        <taxon>Cypriniformes</taxon>
        <taxon>Danionidae</taxon>
        <taxon>Danioninae</taxon>
        <taxon>Danio</taxon>
    </lineage>
</organism>
<evidence type="ECO:0000256" key="9">
    <source>
        <dbReference type="ARBA" id="ARBA00023170"/>
    </source>
</evidence>
<evidence type="ECO:0000256" key="2">
    <source>
        <dbReference type="ARBA" id="ARBA00022448"/>
    </source>
</evidence>
<evidence type="ECO:0000256" key="5">
    <source>
        <dbReference type="ARBA" id="ARBA00022729"/>
    </source>
</evidence>
<comment type="subcellular location">
    <subcellularLocation>
        <location evidence="12">Endomembrane system</location>
        <topology evidence="12">Single-pass type I membrane protein</topology>
    </subcellularLocation>
    <subcellularLocation>
        <location evidence="1">Lysosome membrane</location>
        <topology evidence="1">Single-pass membrane protein</topology>
    </subcellularLocation>
</comment>
<dbReference type="Bgee" id="ENSDARG00000018432">
    <property type="expression patterns" value="Expressed in swim bladder and 33 other cell types or tissues"/>
</dbReference>
<evidence type="ECO:0000256" key="4">
    <source>
        <dbReference type="ARBA" id="ARBA00022692"/>
    </source>
</evidence>
<evidence type="ECO:0000256" key="8">
    <source>
        <dbReference type="ARBA" id="ARBA00023157"/>
    </source>
</evidence>
<dbReference type="PANTHER" id="PTHR15071:SF29">
    <property type="entry name" value="CATION-DEPENDENT MANNOSE-6-PHOSPHATE RECEPTOR"/>
    <property type="match status" value="1"/>
</dbReference>
<evidence type="ECO:0000256" key="7">
    <source>
        <dbReference type="ARBA" id="ARBA00023136"/>
    </source>
</evidence>
<feature type="domain" description="MRH" evidence="18">
    <location>
        <begin position="25"/>
        <end position="168"/>
    </location>
</feature>
<reference evidence="19" key="1">
    <citation type="submission" date="2004-01" db="EMBL/GenBank/DDBJ databases">
        <authorList>
            <consortium name="NIH - Zebrafish Gene Collection (ZGC) project"/>
        </authorList>
    </citation>
    <scope>NUCLEOTIDE SEQUENCE [LARGE SCALE MRNA]</scope>
    <source>
        <tissue evidence="19">Whole</tissue>
    </source>
</reference>
<dbReference type="FunFam" id="2.70.130.10:FF:000008">
    <property type="entry name" value="Cation-dependent mannose-6-phosphate receptor"/>
    <property type="match status" value="1"/>
</dbReference>
<reference evidence="20 24" key="2">
    <citation type="journal article" date="2006" name="Dev. Genes Evol.">
        <title>The early vertebrate Danio rerio Mr 46000 mannose-6-phosphate receptor: biochemical and functional characterisation.</title>
        <authorList>
            <person name="Koduru S."/>
            <person name="Vegiraju S.R."/>
            <person name="Nadimpalli S.K."/>
            <person name="von Figura K."/>
            <person name="Pohlmann R."/>
            <person name="Dennes A."/>
        </authorList>
    </citation>
    <scope>NUCLEOTIDE SEQUENCE</scope>
</reference>
<evidence type="ECO:0000256" key="16">
    <source>
        <dbReference type="SAM" id="Phobius"/>
    </source>
</evidence>
<sequence>MLLSVRIITPLFVLFAGVQARFNTSNCKLVSDSESQRKALRLLEPLTNQNFTTEGQEKEKYSYIFQVCGDAGGVKNAGLIQQEKGGKTIRIGDYSKTVATAGSDWVLLIYEGGEKYDSHCSSEERKAMIMISCSSSSKSAFSVVMEENQKQKNCYYLFELDTTAVCPAVSSKLSAGSIVLIVVISSLTVYIIGGFLYQRLVVGAKGVEQFPNFAFWSEIGNLSADGCDFVCRSRGNREEPPTYRGVGTEPLGEEPEERDDHLLPM</sequence>
<evidence type="ECO:0000256" key="15">
    <source>
        <dbReference type="SAM" id="MobiDB-lite"/>
    </source>
</evidence>
<reference evidence="24" key="9">
    <citation type="journal article" date="2020" name="Elife">
        <title>An image-based data-driven analysis of cellular architecture in a developing tissue.</title>
        <authorList>
            <person name="Hartmann J."/>
            <person name="Wong M."/>
            <person name="Gallo E."/>
            <person name="Gilmour D."/>
        </authorList>
    </citation>
    <scope>NUCLEOTIDE SEQUENCE</scope>
</reference>
<reference evidence="21" key="4">
    <citation type="submission" date="2012-02" db="UniProtKB">
        <authorList>
            <consortium name="Ensembl"/>
        </authorList>
    </citation>
    <scope>IDENTIFICATION</scope>
    <source>
        <strain evidence="21">Tuebingen</strain>
    </source>
</reference>
<dbReference type="Ensembl" id="ENSDART00000017142.9">
    <property type="protein sequence ID" value="ENSDARP00000018076.6"/>
    <property type="gene ID" value="ENSDARG00000018432.10"/>
</dbReference>
<evidence type="ECO:0000256" key="14">
    <source>
        <dbReference type="ARBA" id="ARBA00069343"/>
    </source>
</evidence>
<keyword evidence="2" id="KW-0813">Transport</keyword>
<evidence type="ECO:0000313" key="22">
    <source>
        <dbReference type="Ensembl" id="ENSDARP00000144386"/>
    </source>
</evidence>
<dbReference type="Proteomes" id="UP000000437">
    <property type="component" value="Chromosome 16"/>
</dbReference>
<dbReference type="STRING" id="7955.ENSDARP00000018076"/>
<dbReference type="InterPro" id="IPR009011">
    <property type="entry name" value="Man6P_isomerase_rcpt-bd_dom_sf"/>
</dbReference>
<dbReference type="Gene3D" id="2.70.130.10">
    <property type="entry name" value="Mannose-6-phosphate receptor binding domain"/>
    <property type="match status" value="1"/>
</dbReference>
<dbReference type="GeneTree" id="ENSGT00390000002109"/>
<dbReference type="eggNOG" id="ENOG502QTJ5">
    <property type="taxonomic scope" value="Eukaryota"/>
</dbReference>
<dbReference type="InterPro" id="IPR044865">
    <property type="entry name" value="MRH_dom"/>
</dbReference>
<dbReference type="OrthoDB" id="29460at2759"/>
<keyword evidence="10" id="KW-0325">Glycoprotein</keyword>
<dbReference type="PaxDb" id="7955-ENSDARP00000018076"/>
<dbReference type="Pfam" id="PF02157">
    <property type="entry name" value="Man-6-P_recep"/>
    <property type="match status" value="1"/>
</dbReference>
<dbReference type="InterPro" id="IPR000296">
    <property type="entry name" value="Man-6-P_rcpt_cation_dep"/>
</dbReference>
<dbReference type="CTD" id="4074"/>
<keyword evidence="6 16" id="KW-1133">Transmembrane helix</keyword>
<evidence type="ECO:0000256" key="3">
    <source>
        <dbReference type="ARBA" id="ARBA00022553"/>
    </source>
</evidence>
<dbReference type="GO" id="GO:0005768">
    <property type="term" value="C:endosome"/>
    <property type="evidence" value="ECO:0007669"/>
    <property type="project" value="InterPro"/>
</dbReference>
<protein>
    <recommendedName>
        <fullName evidence="14">Cation-dependent mannose-6-phosphate receptor</fullName>
    </recommendedName>
</protein>
<evidence type="ECO:0000256" key="12">
    <source>
        <dbReference type="ARBA" id="ARBA00046288"/>
    </source>
</evidence>
<dbReference type="SMR" id="Q6P032"/>
<keyword evidence="8" id="KW-1015">Disulfide bond</keyword>
<dbReference type="ZFIN" id="ZDB-GENE-040426-2285">
    <property type="gene designation" value="m6pr"/>
</dbReference>
<dbReference type="PANTHER" id="PTHR15071">
    <property type="entry name" value="MANNOSE-6-PHOSPHATE RECEPTOR FAMILY MEMBER"/>
    <property type="match status" value="1"/>
</dbReference>
<evidence type="ECO:0000256" key="17">
    <source>
        <dbReference type="SAM" id="SignalP"/>
    </source>
</evidence>
<reference evidence="24" key="6">
    <citation type="journal article" date="2015" name="Nat. Commun.">
        <title>RFX transcription factors are essential for hearing in mice.</title>
        <authorList>
            <person name="Elkon R."/>
            <person name="Milon B."/>
            <person name="Morrison L."/>
            <person name="Shah M."/>
            <person name="Vijayakumar S."/>
            <person name="Racherla M."/>
            <person name="Leitch C.C."/>
            <person name="Silipino L."/>
            <person name="Hadi S."/>
            <person name="Weiss-Gayet M."/>
            <person name="Barras E."/>
            <person name="Schmid C.D."/>
            <person name="Ait-Lounis A."/>
            <person name="Barnes A."/>
            <person name="Song Y."/>
            <person name="Eisenman D.J."/>
            <person name="Eliyahu E."/>
            <person name="Frolenkov G.I."/>
            <person name="Strome S.E."/>
            <person name="Durand B."/>
            <person name="Zaghloul N.A."/>
            <person name="Jones S.M."/>
            <person name="Reith W."/>
            <person name="Hertzano R."/>
        </authorList>
    </citation>
    <scope>NUCLEOTIDE SEQUENCE</scope>
</reference>
<accession>Q6P032</accession>
<evidence type="ECO:0000256" key="13">
    <source>
        <dbReference type="ARBA" id="ARBA00059814"/>
    </source>
</evidence>
<dbReference type="SUPFAM" id="SSF50911">
    <property type="entry name" value="Mannose 6-phosphate receptor domain"/>
    <property type="match status" value="1"/>
</dbReference>
<dbReference type="Reactome" id="R-DRE-432720">
    <property type="pathway name" value="Lysosome Vesicle Biogenesis"/>
</dbReference>
<feature type="chain" id="PRO_5035035917" description="Cation-dependent mannose-6-phosphate receptor" evidence="17 24">
    <location>
        <begin position="21"/>
        <end position="265"/>
    </location>
</feature>
<dbReference type="GO" id="GO:0005537">
    <property type="term" value="F:D-mannose binding"/>
    <property type="evidence" value="ECO:0000314"/>
    <property type="project" value="ZFIN"/>
</dbReference>
<keyword evidence="3" id="KW-0597">Phosphoprotein</keyword>
<accession>A0A286YB44</accession>
<dbReference type="PRINTS" id="PR00715">
    <property type="entry name" value="MAN6PRECEPTR"/>
</dbReference>
<evidence type="ECO:0000313" key="25">
    <source>
        <dbReference type="ZFIN" id="ZDB-GENE-040426-2285"/>
    </source>
</evidence>
<dbReference type="ExpressionAtlas" id="Q6P032">
    <property type="expression patterns" value="baseline and differential"/>
</dbReference>
<evidence type="ECO:0007829" key="26">
    <source>
        <dbReference type="PeptideAtlas" id="Q6P032"/>
    </source>
</evidence>
<proteinExistence type="evidence at protein level"/>
<dbReference type="OMA" id="WVMLIYG"/>
<evidence type="ECO:0000256" key="6">
    <source>
        <dbReference type="ARBA" id="ARBA00022989"/>
    </source>
</evidence>
<dbReference type="GO" id="GO:0006622">
    <property type="term" value="P:protein targeting to lysosome"/>
    <property type="evidence" value="ECO:0000315"/>
    <property type="project" value="ZFIN"/>
</dbReference>
<dbReference type="AGR" id="ZFIN:ZDB-GENE-040426-2285"/>
<dbReference type="GO" id="GO:0019904">
    <property type="term" value="F:protein domain specific binding"/>
    <property type="evidence" value="ECO:0000353"/>
    <property type="project" value="ZFIN"/>
</dbReference>
<evidence type="ECO:0000313" key="21">
    <source>
        <dbReference type="Ensembl" id="ENSDARP00000018076"/>
    </source>
</evidence>
<keyword evidence="26" id="KW-1267">Proteomics identification</keyword>
<keyword evidence="5 17" id="KW-0732">Signal</keyword>
<reference evidence="24" key="7">
    <citation type="journal article" date="2017" name="Nat. Commun.">
        <title>Evolution of complexity in the zebrafish synapse proteome.</title>
        <authorList>
            <person name="Bayes A."/>
            <person name="Collins M.O."/>
            <person name="Reig-Viader R."/>
            <person name="Gou G."/>
            <person name="Goulding D."/>
            <person name="Izquierdo A."/>
            <person name="Choudhary J.S."/>
            <person name="Emes R.D."/>
            <person name="Grant S.G."/>
        </authorList>
    </citation>
    <scope>NUCLEOTIDE SEQUENCE</scope>
</reference>
<keyword evidence="4 16" id="KW-0812">Transmembrane</keyword>
<reference evidence="22" key="8">
    <citation type="submission" date="2017-10" db="UniProtKB">
        <authorList>
            <consortium name="Ensembl"/>
        </authorList>
    </citation>
    <scope>IDENTIFICATION</scope>
    <source>
        <strain evidence="22">Tuebingen</strain>
    </source>
</reference>
<comment type="function">
    <text evidence="13">Transport of phosphorylated lysosomal enzymes from the Golgi complex and the cell surface to lysosomes. Lysosomal enzymes bearing phosphomannosyl residues bind specifically to mannose-6-phosphate receptors in the Golgi apparatus and the resulting receptor-ligand complex is transported to an acidic prelyosomal compartment where the low pH mediates the dissociation of the complex.</text>
</comment>
<dbReference type="EMBL" id="DQ089037">
    <property type="protein sequence ID" value="AAY89415.1"/>
    <property type="molecule type" value="mRNA"/>
</dbReference>
<reference evidence="24" key="10">
    <citation type="submission" date="2025-04" db="UniProtKB">
        <authorList>
            <consortium name="RefSeq"/>
        </authorList>
    </citation>
    <scope>IDENTIFICATION</scope>
</reference>